<accession>Q3JBY0</accession>
<gene>
    <name evidence="1" type="ordered locus">Noc_1162</name>
</gene>
<proteinExistence type="predicted"/>
<reference evidence="2" key="1">
    <citation type="journal article" date="2006" name="Appl. Environ. Microbiol.">
        <title>Complete genome sequence of the marine, chemolithoautotrophic, ammonia-oxidizing bacterium Nitrosococcus oceani ATCC 19707.</title>
        <authorList>
            <person name="Klotz M.G."/>
            <person name="Arp D.J."/>
            <person name="Chain P.S.G."/>
            <person name="El-Sheikh A.F."/>
            <person name="Hauser L.J."/>
            <person name="Hommes N.G."/>
            <person name="Larimer F.W."/>
            <person name="Malfatti S.A."/>
            <person name="Norton J.M."/>
            <person name="Poret-Peterson A.T."/>
            <person name="Vergez L.M."/>
            <person name="Ward B.B."/>
        </authorList>
    </citation>
    <scope>NUCLEOTIDE SEQUENCE [LARGE SCALE GENOMIC DNA]</scope>
    <source>
        <strain evidence="2">ATCC 19707 / BCRC 17464 / NCIMB 11848 / C-107</strain>
    </source>
</reference>
<sequence>MVMALPWLVHYVTESEYRDHYKRIYSRGTIHAFDGIRIYFQSRRFEHAFYEGQGKNRFSPIRAQRIDWIKATLEHPAADLYQGWDKKNKVYVSHRRVSVVYEDFVVVVELGLKSGSNLKGNFITCYQAENSINKIRTSPIWNRNICTAMLKGRNGR</sequence>
<name>Q3JBY0_NITOC</name>
<dbReference type="Proteomes" id="UP000006838">
    <property type="component" value="Chromosome"/>
</dbReference>
<evidence type="ECO:0000313" key="1">
    <source>
        <dbReference type="EMBL" id="ABA57666.1"/>
    </source>
</evidence>
<dbReference type="eggNOG" id="ENOG50337XD">
    <property type="taxonomic scope" value="Bacteria"/>
</dbReference>
<dbReference type="STRING" id="323261.Noc_1162"/>
<dbReference type="EMBL" id="CP000127">
    <property type="protein sequence ID" value="ABA57666.1"/>
    <property type="molecule type" value="Genomic_DNA"/>
</dbReference>
<evidence type="ECO:0000313" key="2">
    <source>
        <dbReference type="Proteomes" id="UP000006838"/>
    </source>
</evidence>
<dbReference type="InParanoid" id="Q3JBY0"/>
<dbReference type="KEGG" id="noc:Noc_1162"/>
<dbReference type="AlphaFoldDB" id="Q3JBY0"/>
<dbReference type="HOGENOM" id="CLU_1710691_0_0_6"/>
<keyword evidence="2" id="KW-1185">Reference proteome</keyword>
<protein>
    <submittedName>
        <fullName evidence="1">Uncharacterized protein</fullName>
    </submittedName>
</protein>
<organism evidence="1 2">
    <name type="scientific">Nitrosococcus oceani (strain ATCC 19707 / BCRC 17464 / JCM 30415 / NCIMB 11848 / C-107)</name>
    <dbReference type="NCBI Taxonomy" id="323261"/>
    <lineage>
        <taxon>Bacteria</taxon>
        <taxon>Pseudomonadati</taxon>
        <taxon>Pseudomonadota</taxon>
        <taxon>Gammaproteobacteria</taxon>
        <taxon>Chromatiales</taxon>
        <taxon>Chromatiaceae</taxon>
        <taxon>Nitrosococcus</taxon>
    </lineage>
</organism>